<dbReference type="PROSITE" id="PS01031">
    <property type="entry name" value="SHSP"/>
    <property type="match status" value="1"/>
</dbReference>
<reference evidence="4" key="1">
    <citation type="submission" date="2023-03" db="EMBL/GenBank/DDBJ databases">
        <title>Andean soil-derived lignocellulolytic bacterial consortium as a source of novel taxa and putative plastic-active enzymes.</title>
        <authorList>
            <person name="Diaz-Garcia L."/>
            <person name="Chuvochina M."/>
            <person name="Feuerriegel G."/>
            <person name="Bunk B."/>
            <person name="Sproer C."/>
            <person name="Streit W.R."/>
            <person name="Rodriguez L.M."/>
            <person name="Overmann J."/>
            <person name="Jimenez D.J."/>
        </authorList>
    </citation>
    <scope>NUCLEOTIDE SEQUENCE</scope>
    <source>
        <strain evidence="4">MAG 7</strain>
    </source>
</reference>
<gene>
    <name evidence="4" type="ORF">P0Y53_13485</name>
</gene>
<evidence type="ECO:0000256" key="1">
    <source>
        <dbReference type="PROSITE-ProRule" id="PRU00285"/>
    </source>
</evidence>
<dbReference type="InterPro" id="IPR008978">
    <property type="entry name" value="HSP20-like_chaperone"/>
</dbReference>
<evidence type="ECO:0000313" key="5">
    <source>
        <dbReference type="Proteomes" id="UP001220610"/>
    </source>
</evidence>
<dbReference type="CDD" id="cd06464">
    <property type="entry name" value="ACD_sHsps-like"/>
    <property type="match status" value="1"/>
</dbReference>
<dbReference type="Gene3D" id="2.60.40.790">
    <property type="match status" value="1"/>
</dbReference>
<dbReference type="AlphaFoldDB" id="A0AAJ6BDX8"/>
<dbReference type="Proteomes" id="UP001220610">
    <property type="component" value="Chromosome"/>
</dbReference>
<dbReference type="SUPFAM" id="SSF49764">
    <property type="entry name" value="HSP20-like chaperones"/>
    <property type="match status" value="1"/>
</dbReference>
<dbReference type="InterPro" id="IPR002068">
    <property type="entry name" value="A-crystallin/Hsp20_dom"/>
</dbReference>
<name>A0AAJ6BDX8_9BACT</name>
<protein>
    <submittedName>
        <fullName evidence="4">Hsp20/alpha crystallin family protein</fullName>
    </submittedName>
</protein>
<accession>A0AAJ6BDX8</accession>
<evidence type="ECO:0000259" key="3">
    <source>
        <dbReference type="PROSITE" id="PS01031"/>
    </source>
</evidence>
<dbReference type="Pfam" id="PF00011">
    <property type="entry name" value="HSP20"/>
    <property type="match status" value="1"/>
</dbReference>
<comment type="similarity">
    <text evidence="1 2">Belongs to the small heat shock protein (HSP20) family.</text>
</comment>
<organism evidence="4 5">
    <name type="scientific">Candidatus Pseudobacter hemicellulosilyticus</name>
    <dbReference type="NCBI Taxonomy" id="3121375"/>
    <lineage>
        <taxon>Bacteria</taxon>
        <taxon>Pseudomonadati</taxon>
        <taxon>Bacteroidota</taxon>
        <taxon>Chitinophagia</taxon>
        <taxon>Chitinophagales</taxon>
        <taxon>Chitinophagaceae</taxon>
        <taxon>Pseudobacter</taxon>
    </lineage>
</organism>
<dbReference type="EMBL" id="CP119311">
    <property type="protein sequence ID" value="WEK33498.1"/>
    <property type="molecule type" value="Genomic_DNA"/>
</dbReference>
<dbReference type="InterPro" id="IPR031107">
    <property type="entry name" value="Small_HSP"/>
</dbReference>
<sequence>MKAIMSNPSDRAIVRTFCGEFSDIEHLEQEVYPENRIMPLAAVNVLETDSAYVFEMALPGYRKNDLELALEEDLLTVHARAPYLRHKDVRRLYKQEFAPGDLSRSFLLPEDAGLAAAHFTDGVLTIRFSKELRAAAPGPDNTISILIQ</sequence>
<feature type="domain" description="SHSP" evidence="3">
    <location>
        <begin position="34"/>
        <end position="148"/>
    </location>
</feature>
<dbReference type="PANTHER" id="PTHR11527">
    <property type="entry name" value="HEAT-SHOCK PROTEIN 20 FAMILY MEMBER"/>
    <property type="match status" value="1"/>
</dbReference>
<evidence type="ECO:0000313" key="4">
    <source>
        <dbReference type="EMBL" id="WEK33498.1"/>
    </source>
</evidence>
<proteinExistence type="inferred from homology"/>
<evidence type="ECO:0000256" key="2">
    <source>
        <dbReference type="RuleBase" id="RU003616"/>
    </source>
</evidence>